<accession>A0A5B0S736</accession>
<proteinExistence type="predicted"/>
<name>A0A5B0S736_PUCGR</name>
<dbReference type="Proteomes" id="UP000325313">
    <property type="component" value="Unassembled WGS sequence"/>
</dbReference>
<dbReference type="AlphaFoldDB" id="A0A5B0S736"/>
<evidence type="ECO:0000313" key="2">
    <source>
        <dbReference type="Proteomes" id="UP000325313"/>
    </source>
</evidence>
<comment type="caution">
    <text evidence="1">The sequence shown here is derived from an EMBL/GenBank/DDBJ whole genome shotgun (WGS) entry which is preliminary data.</text>
</comment>
<organism evidence="1 2">
    <name type="scientific">Puccinia graminis f. sp. tritici</name>
    <dbReference type="NCBI Taxonomy" id="56615"/>
    <lineage>
        <taxon>Eukaryota</taxon>
        <taxon>Fungi</taxon>
        <taxon>Dikarya</taxon>
        <taxon>Basidiomycota</taxon>
        <taxon>Pucciniomycotina</taxon>
        <taxon>Pucciniomycetes</taxon>
        <taxon>Pucciniales</taxon>
        <taxon>Pucciniaceae</taxon>
        <taxon>Puccinia</taxon>
    </lineage>
</organism>
<reference evidence="1 2" key="1">
    <citation type="submission" date="2019-05" db="EMBL/GenBank/DDBJ databases">
        <title>Emergence of the Ug99 lineage of the wheat stem rust pathogen through somatic hybridization.</title>
        <authorList>
            <person name="Li F."/>
            <person name="Upadhyaya N.M."/>
            <person name="Sperschneider J."/>
            <person name="Matny O."/>
            <person name="Nguyen-Phuc H."/>
            <person name="Mago R."/>
            <person name="Raley C."/>
            <person name="Miller M.E."/>
            <person name="Silverstein K.A.T."/>
            <person name="Henningsen E."/>
            <person name="Hirsch C.D."/>
            <person name="Visser B."/>
            <person name="Pretorius Z.A."/>
            <person name="Steffenson B.J."/>
            <person name="Schwessinger B."/>
            <person name="Dodds P.N."/>
            <person name="Figueroa M."/>
        </authorList>
    </citation>
    <scope>NUCLEOTIDE SEQUENCE [LARGE SCALE GENOMIC DNA]</scope>
    <source>
        <strain evidence="1 2">Ug99</strain>
    </source>
</reference>
<sequence>MYFSSNPYHFLNVDTGQSMLTHVPLSVFCAGYVNISPNLEGTCVKFVLTCGSESDPANVKKSDQSLDQMGACDAKKNYETEVTFPVTTSYLLGFTLRDVRVVPKTPLLFMRLTQSS</sequence>
<protein>
    <submittedName>
        <fullName evidence="1">Uncharacterized protein</fullName>
    </submittedName>
</protein>
<evidence type="ECO:0000313" key="1">
    <source>
        <dbReference type="EMBL" id="KAA1133680.1"/>
    </source>
</evidence>
<gene>
    <name evidence="1" type="ORF">PGTUg99_030945</name>
</gene>
<dbReference type="EMBL" id="VDEP01000071">
    <property type="protein sequence ID" value="KAA1133680.1"/>
    <property type="molecule type" value="Genomic_DNA"/>
</dbReference>